<keyword evidence="2" id="KW-1185">Reference proteome</keyword>
<organism evidence="1 2">
    <name type="scientific">Apiospora marii</name>
    <dbReference type="NCBI Taxonomy" id="335849"/>
    <lineage>
        <taxon>Eukaryota</taxon>
        <taxon>Fungi</taxon>
        <taxon>Dikarya</taxon>
        <taxon>Ascomycota</taxon>
        <taxon>Pezizomycotina</taxon>
        <taxon>Sordariomycetes</taxon>
        <taxon>Xylariomycetidae</taxon>
        <taxon>Amphisphaeriales</taxon>
        <taxon>Apiosporaceae</taxon>
        <taxon>Apiospora</taxon>
    </lineage>
</organism>
<protein>
    <submittedName>
        <fullName evidence="1">Uncharacterized protein</fullName>
    </submittedName>
</protein>
<dbReference type="EMBL" id="JAQQWI010000007">
    <property type="protein sequence ID" value="KAK8027921.1"/>
    <property type="molecule type" value="Genomic_DNA"/>
</dbReference>
<comment type="caution">
    <text evidence="1">The sequence shown here is derived from an EMBL/GenBank/DDBJ whole genome shotgun (WGS) entry which is preliminary data.</text>
</comment>
<proteinExistence type="predicted"/>
<sequence>MPKRRRAAPVPVAVDWTCFATEIDTENTMSVLYATYSRIDKLMIVIPKILPSPPIDPPAGVEGEGEEEVKPHFLFTPAPSSQNLVYNHRRVHWSVVKDHIHHTLRDHEGFWSSLHTTLRMTGSRRCYHQDDGGVCHRKRSRGSGGTCGMPIVCIMEVEHVGGDMPDTMPAPVPELTWCEQRRL</sequence>
<name>A0ABR1S7Y2_9PEZI</name>
<accession>A0ABR1S7Y2</accession>
<evidence type="ECO:0000313" key="2">
    <source>
        <dbReference type="Proteomes" id="UP001396898"/>
    </source>
</evidence>
<gene>
    <name evidence="1" type="ORF">PG991_004977</name>
</gene>
<evidence type="ECO:0000313" key="1">
    <source>
        <dbReference type="EMBL" id="KAK8027921.1"/>
    </source>
</evidence>
<reference evidence="1 2" key="1">
    <citation type="submission" date="2023-01" db="EMBL/GenBank/DDBJ databases">
        <title>Analysis of 21 Apiospora genomes using comparative genomics revels a genus with tremendous synthesis potential of carbohydrate active enzymes and secondary metabolites.</title>
        <authorList>
            <person name="Sorensen T."/>
        </authorList>
    </citation>
    <scope>NUCLEOTIDE SEQUENCE [LARGE SCALE GENOMIC DNA]</scope>
    <source>
        <strain evidence="1 2">CBS 20057</strain>
    </source>
</reference>
<dbReference type="Proteomes" id="UP001396898">
    <property type="component" value="Unassembled WGS sequence"/>
</dbReference>